<dbReference type="STRING" id="246787.BcellWH2_00547"/>
<keyword evidence="6 7" id="KW-0472">Membrane</keyword>
<dbReference type="RefSeq" id="WP_060408404.1">
    <property type="nucleotide sequence ID" value="NZ_CABMLT010000023.1"/>
</dbReference>
<name>A0A108T4P1_9BACE</name>
<evidence type="ECO:0000256" key="1">
    <source>
        <dbReference type="ARBA" id="ARBA00004651"/>
    </source>
</evidence>
<evidence type="ECO:0000313" key="9">
    <source>
        <dbReference type="Proteomes" id="UP000448877"/>
    </source>
</evidence>
<sequence>MYKSLTDKTVKGVGWSFIDNIASSGVTFLVGLVLARLLTPAEYGIMAMIAIFIAISNSIIDSGFSNALIRKIHIDRIDYNTVFYFNLLVSIVIYLLLFFASPAISSFFKEPILINVTRIIGWVVIINALAIIPRTIFVRNIDFKTQTKISLISSISSGIIGIGMALSNMGVWSLVGQQISRQLLNTLFLWIFCKWRPVWEFSIKSFRELFGFGSKLLLSGLLDTIYKNIYYIVIGRFYTSSQLGQFTRAEQFKTIFSSNLTTVVQRVSYPVLSSIQEEPERLREAYRKVIKITMLVTFACMLGLAAVSKSLLLILIGEKWLPAVHFLQIICFSGMLYPLHAINLNILQVKGRSDLFLKLEILKKVIAIGPIIIGIFCGIEYMLYGSVCTSFIAYFLNSYYSADLINYSTKKQITDILPTFLVSLFTSAAMWSLSLLDLSAYIIFPCQLLLGVILIFLIYEKMHLSEYLEIKRLMIGIIKRK</sequence>
<reference evidence="8 9" key="1">
    <citation type="journal article" date="2019" name="Nat. Med.">
        <title>A library of human gut bacterial isolates paired with longitudinal multiomics data enables mechanistic microbiome research.</title>
        <authorList>
            <person name="Poyet M."/>
            <person name="Groussin M."/>
            <person name="Gibbons S.M."/>
            <person name="Avila-Pacheco J."/>
            <person name="Jiang X."/>
            <person name="Kearney S.M."/>
            <person name="Perrotta A.R."/>
            <person name="Berdy B."/>
            <person name="Zhao S."/>
            <person name="Lieberman T.D."/>
            <person name="Swanson P.K."/>
            <person name="Smith M."/>
            <person name="Roesemann S."/>
            <person name="Alexander J.E."/>
            <person name="Rich S.A."/>
            <person name="Livny J."/>
            <person name="Vlamakis H."/>
            <person name="Clish C."/>
            <person name="Bullock K."/>
            <person name="Deik A."/>
            <person name="Scott J."/>
            <person name="Pierce K.A."/>
            <person name="Xavier R.J."/>
            <person name="Alm E.J."/>
        </authorList>
    </citation>
    <scope>NUCLEOTIDE SEQUENCE [LARGE SCALE GENOMIC DNA]</scope>
    <source>
        <strain evidence="8 9">BIOML-A6</strain>
    </source>
</reference>
<evidence type="ECO:0000313" key="8">
    <source>
        <dbReference type="EMBL" id="KAA5412070.1"/>
    </source>
</evidence>
<evidence type="ECO:0000256" key="3">
    <source>
        <dbReference type="ARBA" id="ARBA00022475"/>
    </source>
</evidence>
<feature type="transmembrane region" description="Helical" evidence="7">
    <location>
        <begin position="323"/>
        <end position="344"/>
    </location>
</feature>
<dbReference type="GO" id="GO:0005886">
    <property type="term" value="C:plasma membrane"/>
    <property type="evidence" value="ECO:0007669"/>
    <property type="project" value="UniProtKB-SubCell"/>
</dbReference>
<feature type="transmembrane region" description="Helical" evidence="7">
    <location>
        <begin position="81"/>
        <end position="99"/>
    </location>
</feature>
<dbReference type="Pfam" id="PF13440">
    <property type="entry name" value="Polysacc_synt_3"/>
    <property type="match status" value="1"/>
</dbReference>
<feature type="transmembrane region" description="Helical" evidence="7">
    <location>
        <begin position="416"/>
        <end position="433"/>
    </location>
</feature>
<comment type="subcellular location">
    <subcellularLocation>
        <location evidence="1">Cell membrane</location>
        <topology evidence="1">Multi-pass membrane protein</topology>
    </subcellularLocation>
</comment>
<dbReference type="Proteomes" id="UP000448877">
    <property type="component" value="Unassembled WGS sequence"/>
</dbReference>
<evidence type="ECO:0000256" key="2">
    <source>
        <dbReference type="ARBA" id="ARBA00007430"/>
    </source>
</evidence>
<comment type="similarity">
    <text evidence="2">Belongs to the polysaccharide synthase family.</text>
</comment>
<organism evidence="8 9">
    <name type="scientific">Bacteroides cellulosilyticus</name>
    <dbReference type="NCBI Taxonomy" id="246787"/>
    <lineage>
        <taxon>Bacteria</taxon>
        <taxon>Pseudomonadati</taxon>
        <taxon>Bacteroidota</taxon>
        <taxon>Bacteroidia</taxon>
        <taxon>Bacteroidales</taxon>
        <taxon>Bacteroidaceae</taxon>
        <taxon>Bacteroides</taxon>
    </lineage>
</organism>
<feature type="transmembrane region" description="Helical" evidence="7">
    <location>
        <begin position="12"/>
        <end position="37"/>
    </location>
</feature>
<evidence type="ECO:0000256" key="4">
    <source>
        <dbReference type="ARBA" id="ARBA00022692"/>
    </source>
</evidence>
<dbReference type="AlphaFoldDB" id="A0A108T4P1"/>
<feature type="transmembrane region" description="Helical" evidence="7">
    <location>
        <begin position="440"/>
        <end position="459"/>
    </location>
</feature>
<feature type="transmembrane region" description="Helical" evidence="7">
    <location>
        <begin position="365"/>
        <end position="396"/>
    </location>
</feature>
<dbReference type="PANTHER" id="PTHR30250">
    <property type="entry name" value="PST FAMILY PREDICTED COLANIC ACID TRANSPORTER"/>
    <property type="match status" value="1"/>
</dbReference>
<dbReference type="CDD" id="cd13127">
    <property type="entry name" value="MATE_tuaB_like"/>
    <property type="match status" value="1"/>
</dbReference>
<dbReference type="PANTHER" id="PTHR30250:SF10">
    <property type="entry name" value="LIPOPOLYSACCHARIDE BIOSYNTHESIS PROTEIN WZXC"/>
    <property type="match status" value="1"/>
</dbReference>
<keyword evidence="4 7" id="KW-0812">Transmembrane</keyword>
<dbReference type="InterPro" id="IPR050833">
    <property type="entry name" value="Poly_Biosynth_Transport"/>
</dbReference>
<gene>
    <name evidence="8" type="ORF">F2Y81_27050</name>
</gene>
<proteinExistence type="inferred from homology"/>
<protein>
    <submittedName>
        <fullName evidence="8">Lipopolysaccharide biosynthesis protein</fullName>
    </submittedName>
</protein>
<feature type="transmembrane region" description="Helical" evidence="7">
    <location>
        <begin position="43"/>
        <end position="60"/>
    </location>
</feature>
<accession>A0A108T4P1</accession>
<comment type="caution">
    <text evidence="8">The sequence shown here is derived from an EMBL/GenBank/DDBJ whole genome shotgun (WGS) entry which is preliminary data.</text>
</comment>
<keyword evidence="5 7" id="KW-1133">Transmembrane helix</keyword>
<keyword evidence="3" id="KW-1003">Cell membrane</keyword>
<feature type="transmembrane region" description="Helical" evidence="7">
    <location>
        <begin position="292"/>
        <end position="317"/>
    </location>
</feature>
<evidence type="ECO:0000256" key="7">
    <source>
        <dbReference type="SAM" id="Phobius"/>
    </source>
</evidence>
<feature type="transmembrane region" description="Helical" evidence="7">
    <location>
        <begin position="149"/>
        <end position="167"/>
    </location>
</feature>
<evidence type="ECO:0000256" key="6">
    <source>
        <dbReference type="ARBA" id="ARBA00023136"/>
    </source>
</evidence>
<dbReference type="EMBL" id="VVYV01000083">
    <property type="protein sequence ID" value="KAA5412070.1"/>
    <property type="molecule type" value="Genomic_DNA"/>
</dbReference>
<evidence type="ECO:0000256" key="5">
    <source>
        <dbReference type="ARBA" id="ARBA00022989"/>
    </source>
</evidence>
<feature type="transmembrane region" description="Helical" evidence="7">
    <location>
        <begin position="119"/>
        <end position="137"/>
    </location>
</feature>